<keyword evidence="2" id="KW-0732">Signal</keyword>
<feature type="chain" id="PRO_5045040106" description="Lipoprotein" evidence="2">
    <location>
        <begin position="35"/>
        <end position="202"/>
    </location>
</feature>
<name>A0ABP5JLA3_9ACTN</name>
<reference evidence="4" key="1">
    <citation type="journal article" date="2019" name="Int. J. Syst. Evol. Microbiol.">
        <title>The Global Catalogue of Microorganisms (GCM) 10K type strain sequencing project: providing services to taxonomists for standard genome sequencing and annotation.</title>
        <authorList>
            <consortium name="The Broad Institute Genomics Platform"/>
            <consortium name="The Broad Institute Genome Sequencing Center for Infectious Disease"/>
            <person name="Wu L."/>
            <person name="Ma J."/>
        </authorList>
    </citation>
    <scope>NUCLEOTIDE SEQUENCE [LARGE SCALE GENOMIC DNA]</scope>
    <source>
        <strain evidence="4">JCM 13813</strain>
    </source>
</reference>
<evidence type="ECO:0000256" key="1">
    <source>
        <dbReference type="SAM" id="MobiDB-lite"/>
    </source>
</evidence>
<evidence type="ECO:0000256" key="2">
    <source>
        <dbReference type="SAM" id="SignalP"/>
    </source>
</evidence>
<comment type="caution">
    <text evidence="3">The sequence shown here is derived from an EMBL/GenBank/DDBJ whole genome shotgun (WGS) entry which is preliminary data.</text>
</comment>
<keyword evidence="4" id="KW-1185">Reference proteome</keyword>
<feature type="region of interest" description="Disordered" evidence="1">
    <location>
        <begin position="34"/>
        <end position="79"/>
    </location>
</feature>
<accession>A0ABP5JLA3</accession>
<dbReference type="Proteomes" id="UP001501161">
    <property type="component" value="Unassembled WGS sequence"/>
</dbReference>
<evidence type="ECO:0008006" key="5">
    <source>
        <dbReference type="Google" id="ProtNLM"/>
    </source>
</evidence>
<feature type="signal peptide" evidence="2">
    <location>
        <begin position="1"/>
        <end position="34"/>
    </location>
</feature>
<evidence type="ECO:0000313" key="4">
    <source>
        <dbReference type="Proteomes" id="UP001501161"/>
    </source>
</evidence>
<evidence type="ECO:0000313" key="3">
    <source>
        <dbReference type="EMBL" id="GAA2116875.1"/>
    </source>
</evidence>
<dbReference type="EMBL" id="BAAAMQ010000017">
    <property type="protein sequence ID" value="GAA2116875.1"/>
    <property type="molecule type" value="Genomic_DNA"/>
</dbReference>
<organism evidence="3 4">
    <name type="scientific">Nocardioides furvisabuli</name>
    <dbReference type="NCBI Taxonomy" id="375542"/>
    <lineage>
        <taxon>Bacteria</taxon>
        <taxon>Bacillati</taxon>
        <taxon>Actinomycetota</taxon>
        <taxon>Actinomycetes</taxon>
        <taxon>Propionibacteriales</taxon>
        <taxon>Nocardioidaceae</taxon>
        <taxon>Nocardioides</taxon>
    </lineage>
</organism>
<feature type="compositionally biased region" description="Low complexity" evidence="1">
    <location>
        <begin position="46"/>
        <end position="61"/>
    </location>
</feature>
<sequence>MTTRTRTLQPAPGQPRSAARVLVLAALGLTAGLAACGDDAPDDTATEPAPSSEVTSSGTPSPSEPGPTEEPASESSDPNVQRVEANGLAGIDEATVVGATEGGGSVSTLAFALDTEHAVADFAVELRSGLGESVSAEVADLAAESPDATPYGAVAHIGCEAPTSVVIDAGEAGFEVVPQLPKSTVQCLAPVTYVVLFAAPNA</sequence>
<gene>
    <name evidence="3" type="ORF">GCM10009726_36730</name>
</gene>
<dbReference type="RefSeq" id="WP_231250760.1">
    <property type="nucleotide sequence ID" value="NZ_BAAAMQ010000017.1"/>
</dbReference>
<proteinExistence type="predicted"/>
<protein>
    <recommendedName>
        <fullName evidence="5">Lipoprotein</fullName>
    </recommendedName>
</protein>